<comment type="caution">
    <text evidence="1">The sequence shown here is derived from an EMBL/GenBank/DDBJ whole genome shotgun (WGS) entry which is preliminary data.</text>
</comment>
<accession>A0A5M3VT86</accession>
<proteinExistence type="predicted"/>
<organism evidence="1 2">
    <name type="scientific">Acrocarpospora corrugata</name>
    <dbReference type="NCBI Taxonomy" id="35763"/>
    <lineage>
        <taxon>Bacteria</taxon>
        <taxon>Bacillati</taxon>
        <taxon>Actinomycetota</taxon>
        <taxon>Actinomycetes</taxon>
        <taxon>Streptosporangiales</taxon>
        <taxon>Streptosporangiaceae</taxon>
        <taxon>Acrocarpospora</taxon>
    </lineage>
</organism>
<dbReference type="Proteomes" id="UP000334990">
    <property type="component" value="Unassembled WGS sequence"/>
</dbReference>
<keyword evidence="2" id="KW-1185">Reference proteome</keyword>
<evidence type="ECO:0000313" key="2">
    <source>
        <dbReference type="Proteomes" id="UP000334990"/>
    </source>
</evidence>
<evidence type="ECO:0000313" key="1">
    <source>
        <dbReference type="EMBL" id="GER98861.1"/>
    </source>
</evidence>
<name>A0A5M3VT86_9ACTN</name>
<dbReference type="AlphaFoldDB" id="A0A5M3VT86"/>
<reference evidence="1 2" key="1">
    <citation type="submission" date="2019-10" db="EMBL/GenBank/DDBJ databases">
        <title>Whole genome shotgun sequence of Acrocarpospora corrugata NBRC 13972.</title>
        <authorList>
            <person name="Ichikawa N."/>
            <person name="Kimura A."/>
            <person name="Kitahashi Y."/>
            <person name="Komaki H."/>
            <person name="Oguchi A."/>
        </authorList>
    </citation>
    <scope>NUCLEOTIDE SEQUENCE [LARGE SCALE GENOMIC DNA]</scope>
    <source>
        <strain evidence="1 2">NBRC 13972</strain>
    </source>
</reference>
<protein>
    <submittedName>
        <fullName evidence="1">Uncharacterized protein</fullName>
    </submittedName>
</protein>
<gene>
    <name evidence="1" type="ORF">Acor_09250</name>
</gene>
<dbReference type="EMBL" id="BLAD01000038">
    <property type="protein sequence ID" value="GER98861.1"/>
    <property type="molecule type" value="Genomic_DNA"/>
</dbReference>
<sequence>MMVFAVANGMFRSAFGQGSPWSRLTDRMVKYIANSAAKNMSSEDNQTIVPTATRFGRRDECGVVVVVIADAVATPSIIAANLPGRLSGGRCCRVRSRAGGRAGPIPSA</sequence>